<evidence type="ECO:0000313" key="1">
    <source>
        <dbReference type="EMBL" id="CAI2719748.1"/>
    </source>
</evidence>
<protein>
    <submittedName>
        <fullName evidence="1">Uncharacterized protein</fullName>
    </submittedName>
</protein>
<name>A0ABN8W8I8_9BACT</name>
<gene>
    <name evidence="1" type="ORF">NSPWAT_2892</name>
</gene>
<accession>A0ABN8W8I8</accession>
<sequence length="74" mass="9112">MFNQIRGHKFHSGGEFKRNIKNIKLDMVSGMQKLFYGKWIRRRLKPLFYFWKSPHNFDLFRKPRCSIFLNKANF</sequence>
<proteinExistence type="predicted"/>
<dbReference type="EMBL" id="OX336137">
    <property type="protein sequence ID" value="CAI2719748.1"/>
    <property type="molecule type" value="Genomic_DNA"/>
</dbReference>
<evidence type="ECO:0000313" key="2">
    <source>
        <dbReference type="Proteomes" id="UP001157733"/>
    </source>
</evidence>
<reference evidence="1 2" key="1">
    <citation type="submission" date="2022-09" db="EMBL/GenBank/DDBJ databases">
        <authorList>
            <person name="Kop L."/>
        </authorList>
    </citation>
    <scope>NUCLEOTIDE SEQUENCE [LARGE SCALE GENOMIC DNA]</scope>
    <source>
        <strain evidence="1 2">347</strain>
    </source>
</reference>
<keyword evidence="2" id="KW-1185">Reference proteome</keyword>
<dbReference type="Proteomes" id="UP001157733">
    <property type="component" value="Chromosome"/>
</dbReference>
<organism evidence="1 2">
    <name type="scientific">Nitrospina watsonii</name>
    <dbReference type="NCBI Taxonomy" id="1323948"/>
    <lineage>
        <taxon>Bacteria</taxon>
        <taxon>Pseudomonadati</taxon>
        <taxon>Nitrospinota/Tectimicrobiota group</taxon>
        <taxon>Nitrospinota</taxon>
        <taxon>Nitrospinia</taxon>
        <taxon>Nitrospinales</taxon>
        <taxon>Nitrospinaceae</taxon>
        <taxon>Nitrospina</taxon>
    </lineage>
</organism>